<protein>
    <recommendedName>
        <fullName evidence="5">Porin</fullName>
    </recommendedName>
</protein>
<evidence type="ECO:0000313" key="4">
    <source>
        <dbReference type="Proteomes" id="UP000295554"/>
    </source>
</evidence>
<accession>A0A4R5LQH5</accession>
<proteinExistence type="predicted"/>
<dbReference type="Gene3D" id="2.40.160.10">
    <property type="entry name" value="Porin"/>
    <property type="match status" value="1"/>
</dbReference>
<evidence type="ECO:0000256" key="2">
    <source>
        <dbReference type="SAM" id="MobiDB-lite"/>
    </source>
</evidence>
<evidence type="ECO:0000313" key="3">
    <source>
        <dbReference type="EMBL" id="TDG12808.1"/>
    </source>
</evidence>
<dbReference type="OrthoDB" id="190887at2"/>
<evidence type="ECO:0000256" key="1">
    <source>
        <dbReference type="SAM" id="Coils"/>
    </source>
</evidence>
<comment type="caution">
    <text evidence="3">The sequence shown here is derived from an EMBL/GenBank/DDBJ whole genome shotgun (WGS) entry which is preliminary data.</text>
</comment>
<gene>
    <name evidence="3" type="ORF">E2F43_14695</name>
</gene>
<name>A0A4R5LQH5_9GAMM</name>
<dbReference type="AlphaFoldDB" id="A0A4R5LQH5"/>
<evidence type="ECO:0008006" key="5">
    <source>
        <dbReference type="Google" id="ProtNLM"/>
    </source>
</evidence>
<dbReference type="SUPFAM" id="SSF56935">
    <property type="entry name" value="Porins"/>
    <property type="match status" value="1"/>
</dbReference>
<feature type="compositionally biased region" description="Polar residues" evidence="2">
    <location>
        <begin position="1"/>
        <end position="10"/>
    </location>
</feature>
<feature type="coiled-coil region" evidence="1">
    <location>
        <begin position="42"/>
        <end position="86"/>
    </location>
</feature>
<keyword evidence="4" id="KW-1185">Reference proteome</keyword>
<keyword evidence="1" id="KW-0175">Coiled coil</keyword>
<dbReference type="EMBL" id="SMSE01000003">
    <property type="protein sequence ID" value="TDG12808.1"/>
    <property type="molecule type" value="Genomic_DNA"/>
</dbReference>
<sequence length="503" mass="56347">MIQNIEQCGSTHKARPPTPGVARIMKRATPWLAPLVFLPGPAGAQSMTLEELQAELQAMQEKMQEMQAMQEKMQQMEQELELLRAKDARRDAGSERAASDEAPRTMARGLPSEDARTVLLNKPVEPLGRGEEFIDPEFEKSAPLFGSDYRFSIGGYAKTDLIFDFDGVGDKSQFVLSQIPVNDSPQSGSYSHLQIKESRTHLEIRNMASPHEADKFFLEFDFFENDGSTNFRLRHAYFQYGRLLAGRTWSIITELRALPYMLDFAAGDALLGGRSEQIKWDGQRINGFDWAIGLESYDDTRILTPDTLDGRGLARSRVPRLSGGVSYPWDSGVISIGGAVNEIRFEGNDSFDDESELGWTAVVGLRAYIDALNQNYIGFNAGYTKGTLQDILVFANGGTPNATIDEEGELDVADGWNANIGLHYNLPGKFSANLHYAYTRLEHIPELFQPDETIQASSVHSNLIYEFDKRFRVGVEYMWGDREIVSGDDGDASRLQFSTVYYY</sequence>
<organism evidence="3 4">
    <name type="scientific">Seongchinamella unica</name>
    <dbReference type="NCBI Taxonomy" id="2547392"/>
    <lineage>
        <taxon>Bacteria</taxon>
        <taxon>Pseudomonadati</taxon>
        <taxon>Pseudomonadota</taxon>
        <taxon>Gammaproteobacteria</taxon>
        <taxon>Cellvibrionales</taxon>
        <taxon>Halieaceae</taxon>
        <taxon>Seongchinamella</taxon>
    </lineage>
</organism>
<reference evidence="3 4" key="1">
    <citation type="submission" date="2019-03" db="EMBL/GenBank/DDBJ databases">
        <title>Seongchinamella monodicae gen. nov., sp. nov., a novel member of the Gammaproteobacteria isolated from a tidal mudflat of beach.</title>
        <authorList>
            <person name="Yang H.G."/>
            <person name="Kang J.W."/>
            <person name="Lee S.D."/>
        </authorList>
    </citation>
    <scope>NUCLEOTIDE SEQUENCE [LARGE SCALE GENOMIC DNA]</scope>
    <source>
        <strain evidence="3 4">GH4-78</strain>
    </source>
</reference>
<feature type="region of interest" description="Disordered" evidence="2">
    <location>
        <begin position="1"/>
        <end position="20"/>
    </location>
</feature>
<dbReference type="RefSeq" id="WP_133213946.1">
    <property type="nucleotide sequence ID" value="NZ_SMSE01000003.1"/>
</dbReference>
<dbReference type="InterPro" id="IPR023614">
    <property type="entry name" value="Porin_dom_sf"/>
</dbReference>
<dbReference type="Proteomes" id="UP000295554">
    <property type="component" value="Unassembled WGS sequence"/>
</dbReference>